<feature type="non-terminal residue" evidence="4">
    <location>
        <position position="408"/>
    </location>
</feature>
<evidence type="ECO:0000256" key="2">
    <source>
        <dbReference type="SAM" id="Phobius"/>
    </source>
</evidence>
<protein>
    <recommendedName>
        <fullName evidence="3">Nephrocystin 3-like N-terminal domain-containing protein</fullName>
    </recommendedName>
</protein>
<evidence type="ECO:0000259" key="3">
    <source>
        <dbReference type="Pfam" id="PF24883"/>
    </source>
</evidence>
<reference evidence="4" key="1">
    <citation type="submission" date="2022-11" db="EMBL/GenBank/DDBJ databases">
        <title>Centuries of genome instability and evolution in soft-shell clam transmissible cancer (bioRxiv).</title>
        <authorList>
            <person name="Hart S.F.M."/>
            <person name="Yonemitsu M.A."/>
            <person name="Giersch R.M."/>
            <person name="Beal B.F."/>
            <person name="Arriagada G."/>
            <person name="Davis B.W."/>
            <person name="Ostrander E.A."/>
            <person name="Goff S.P."/>
            <person name="Metzger M.J."/>
        </authorList>
    </citation>
    <scope>NUCLEOTIDE SEQUENCE</scope>
    <source>
        <strain evidence="4">MELC-2E11</strain>
        <tissue evidence="4">Siphon/mantle</tissue>
    </source>
</reference>
<dbReference type="InterPro" id="IPR056884">
    <property type="entry name" value="NPHP3-like_N"/>
</dbReference>
<keyword evidence="2" id="KW-0472">Membrane</keyword>
<proteinExistence type="predicted"/>
<dbReference type="EMBL" id="CP111019">
    <property type="protein sequence ID" value="WAR11749.1"/>
    <property type="molecule type" value="Genomic_DNA"/>
</dbReference>
<name>A0ABY7ETL7_MYAAR</name>
<gene>
    <name evidence="4" type="ORF">MAR_025929</name>
</gene>
<evidence type="ECO:0000313" key="4">
    <source>
        <dbReference type="EMBL" id="WAR11749.1"/>
    </source>
</evidence>
<feature type="domain" description="Nephrocystin 3-like N-terminal" evidence="3">
    <location>
        <begin position="243"/>
        <end position="406"/>
    </location>
</feature>
<keyword evidence="5" id="KW-1185">Reference proteome</keyword>
<dbReference type="Proteomes" id="UP001164746">
    <property type="component" value="Chromosome 8"/>
</dbReference>
<dbReference type="Pfam" id="PF24883">
    <property type="entry name" value="NPHP3_N"/>
    <property type="match status" value="1"/>
</dbReference>
<feature type="non-terminal residue" evidence="4">
    <location>
        <position position="1"/>
    </location>
</feature>
<keyword evidence="2" id="KW-1133">Transmembrane helix</keyword>
<organism evidence="4 5">
    <name type="scientific">Mya arenaria</name>
    <name type="common">Soft-shell clam</name>
    <dbReference type="NCBI Taxonomy" id="6604"/>
    <lineage>
        <taxon>Eukaryota</taxon>
        <taxon>Metazoa</taxon>
        <taxon>Spiralia</taxon>
        <taxon>Lophotrochozoa</taxon>
        <taxon>Mollusca</taxon>
        <taxon>Bivalvia</taxon>
        <taxon>Autobranchia</taxon>
        <taxon>Heteroconchia</taxon>
        <taxon>Euheterodonta</taxon>
        <taxon>Imparidentia</taxon>
        <taxon>Neoheterodontei</taxon>
        <taxon>Myida</taxon>
        <taxon>Myoidea</taxon>
        <taxon>Myidae</taxon>
        <taxon>Mya</taxon>
    </lineage>
</organism>
<dbReference type="Gene3D" id="3.40.50.300">
    <property type="entry name" value="P-loop containing nucleotide triphosphate hydrolases"/>
    <property type="match status" value="1"/>
</dbReference>
<evidence type="ECO:0000313" key="5">
    <source>
        <dbReference type="Proteomes" id="UP001164746"/>
    </source>
</evidence>
<dbReference type="InterPro" id="IPR027417">
    <property type="entry name" value="P-loop_NTPase"/>
</dbReference>
<feature type="transmembrane region" description="Helical" evidence="2">
    <location>
        <begin position="162"/>
        <end position="181"/>
    </location>
</feature>
<accession>A0ABY7ETL7</accession>
<evidence type="ECO:0000256" key="1">
    <source>
        <dbReference type="ARBA" id="ARBA00022737"/>
    </source>
</evidence>
<keyword evidence="2" id="KW-0812">Transmembrane</keyword>
<keyword evidence="1" id="KW-0677">Repeat</keyword>
<sequence length="408" mass="47377">WCITCGLWRQALIGFHTNPRELVWHKLQSWEWPKHHMNLVEVFMLQNWDKANMNAGDLSVALTVWNKCSVFPATILPLADELRKSRNTVAHTTSIDENDKLTVFNDIMNVIHHADVVNYLQNPLEIQNIITDLENGDLFKFENELKEIMNNTNEMKERLRTIQWIIIAVCIVILAIALLYMQPGLPMNFTGLHIKPSMEKTGCLQEYSPLFPTSPLLINYFKQHGPLVGRIWMFQLLDEQLKNTTRHGILFEADMGYGKSAIAAHMTCAKEGDQGIELRKRLIAFHVCKFDVRKTHEAGVFIQRLVSMISNNIPEFNENINKECLDFFINDTCDHYPVDCIDKCIIHPLERTNISDGSEDYRLIIIDALDECNETCSFEKSNQIFYLMERRANKFPSWIKFLVTSRRL</sequence>